<evidence type="ECO:0000313" key="3">
    <source>
        <dbReference type="EMBL" id="KAJ8544776.1"/>
    </source>
</evidence>
<dbReference type="InterPro" id="IPR000167">
    <property type="entry name" value="Dehydrin"/>
</dbReference>
<keyword evidence="4" id="KW-1185">Reference proteome</keyword>
<dbReference type="EMBL" id="JAJAGQ010000013">
    <property type="protein sequence ID" value="KAJ8544776.1"/>
    <property type="molecule type" value="Genomic_DNA"/>
</dbReference>
<comment type="caution">
    <text evidence="3">The sequence shown here is derived from an EMBL/GenBank/DDBJ whole genome shotgun (WGS) entry which is preliminary data.</text>
</comment>
<reference evidence="4" key="1">
    <citation type="journal article" date="2023" name="Proc. Natl. Acad. Sci. U.S.A.">
        <title>Genomic and structural basis for evolution of tropane alkaloid biosynthesis.</title>
        <authorList>
            <person name="Wanga Y.-J."/>
            <person name="Taina T."/>
            <person name="Yua J.-Y."/>
            <person name="Lia J."/>
            <person name="Xua B."/>
            <person name="Chenc J."/>
            <person name="D'Auriad J.C."/>
            <person name="Huanga J.-P."/>
            <person name="Huanga S.-X."/>
        </authorList>
    </citation>
    <scope>NUCLEOTIDE SEQUENCE [LARGE SCALE GENOMIC DNA]</scope>
    <source>
        <strain evidence="4">cv. KIB-2019</strain>
    </source>
</reference>
<dbReference type="GO" id="GO:0009631">
    <property type="term" value="P:cold acclimation"/>
    <property type="evidence" value="ECO:0007669"/>
    <property type="project" value="TreeGrafter"/>
</dbReference>
<accession>A0A9Q1LTM0</accession>
<evidence type="ECO:0000313" key="4">
    <source>
        <dbReference type="Proteomes" id="UP001152561"/>
    </source>
</evidence>
<dbReference type="Pfam" id="PF00257">
    <property type="entry name" value="Dehydrin"/>
    <property type="match status" value="1"/>
</dbReference>
<feature type="compositionally biased region" description="Basic and acidic residues" evidence="2">
    <location>
        <begin position="129"/>
        <end position="142"/>
    </location>
</feature>
<dbReference type="PANTHER" id="PTHR33346">
    <property type="entry name" value="DEHYDRIN XERO 2-RELATED"/>
    <property type="match status" value="1"/>
</dbReference>
<dbReference type="AlphaFoldDB" id="A0A9Q1LTM0"/>
<dbReference type="Proteomes" id="UP001152561">
    <property type="component" value="Unassembled WGS sequence"/>
</dbReference>
<dbReference type="InterPro" id="IPR030513">
    <property type="entry name" value="Dehydrin_CS"/>
</dbReference>
<organism evidence="3 4">
    <name type="scientific">Anisodus acutangulus</name>
    <dbReference type="NCBI Taxonomy" id="402998"/>
    <lineage>
        <taxon>Eukaryota</taxon>
        <taxon>Viridiplantae</taxon>
        <taxon>Streptophyta</taxon>
        <taxon>Embryophyta</taxon>
        <taxon>Tracheophyta</taxon>
        <taxon>Spermatophyta</taxon>
        <taxon>Magnoliopsida</taxon>
        <taxon>eudicotyledons</taxon>
        <taxon>Gunneridae</taxon>
        <taxon>Pentapetalae</taxon>
        <taxon>asterids</taxon>
        <taxon>lamiids</taxon>
        <taxon>Solanales</taxon>
        <taxon>Solanaceae</taxon>
        <taxon>Solanoideae</taxon>
        <taxon>Hyoscyameae</taxon>
        <taxon>Anisodus</taxon>
    </lineage>
</organism>
<protein>
    <recommendedName>
        <fullName evidence="5">Dehydrin</fullName>
    </recommendedName>
</protein>
<sequence length="142" mass="15182">MAHNGTSQGQMHLVDEHGNRVDQTEGNATLGTAMGFAPVGTGTGTGDDAMKKGHEHHHDEGQQLRRSGSSSSSSSENDGEGGRRKKKGIKEKIKETLTGGTDDKKELGDQQLPPQITPTPTPTTEAEEGEKKGMMEKIPRIH</sequence>
<dbReference type="GO" id="GO:0009414">
    <property type="term" value="P:response to water deprivation"/>
    <property type="evidence" value="ECO:0007669"/>
    <property type="project" value="TreeGrafter"/>
</dbReference>
<feature type="compositionally biased region" description="Basic and acidic residues" evidence="2">
    <location>
        <begin position="90"/>
        <end position="108"/>
    </location>
</feature>
<name>A0A9Q1LTM0_9SOLA</name>
<evidence type="ECO:0000256" key="2">
    <source>
        <dbReference type="SAM" id="MobiDB-lite"/>
    </source>
</evidence>
<dbReference type="GO" id="GO:0005829">
    <property type="term" value="C:cytosol"/>
    <property type="evidence" value="ECO:0007669"/>
    <property type="project" value="TreeGrafter"/>
</dbReference>
<dbReference type="PANTHER" id="PTHR33346:SF51">
    <property type="entry name" value="ABSCISIC ACID AND ENVIRONMENTAL STRESS-INDUCIBLE PROTEIN TAS14-LIKE"/>
    <property type="match status" value="1"/>
</dbReference>
<feature type="compositionally biased region" description="Basic and acidic residues" evidence="2">
    <location>
        <begin position="48"/>
        <end position="63"/>
    </location>
</feature>
<feature type="compositionally biased region" description="Basic and acidic residues" evidence="2">
    <location>
        <begin position="13"/>
        <end position="23"/>
    </location>
</feature>
<dbReference type="OrthoDB" id="1306098at2759"/>
<dbReference type="GO" id="GO:0009737">
    <property type="term" value="P:response to abscisic acid"/>
    <property type="evidence" value="ECO:0007669"/>
    <property type="project" value="TreeGrafter"/>
</dbReference>
<feature type="compositionally biased region" description="Polar residues" evidence="2">
    <location>
        <begin position="1"/>
        <end position="10"/>
    </location>
</feature>
<comment type="similarity">
    <text evidence="1">Belongs to the plant dehydrin family.</text>
</comment>
<evidence type="ECO:0000256" key="1">
    <source>
        <dbReference type="ARBA" id="ARBA00008403"/>
    </source>
</evidence>
<gene>
    <name evidence="3" type="ORF">K7X08_017359</name>
</gene>
<evidence type="ECO:0008006" key="5">
    <source>
        <dbReference type="Google" id="ProtNLM"/>
    </source>
</evidence>
<feature type="region of interest" description="Disordered" evidence="2">
    <location>
        <begin position="1"/>
        <end position="142"/>
    </location>
</feature>
<feature type="compositionally biased region" description="Low complexity" evidence="2">
    <location>
        <begin position="65"/>
        <end position="76"/>
    </location>
</feature>
<proteinExistence type="inferred from homology"/>
<dbReference type="PROSITE" id="PS00315">
    <property type="entry name" value="DEHYDRIN_1"/>
    <property type="match status" value="1"/>
</dbReference>